<keyword evidence="8" id="KW-1185">Reference proteome</keyword>
<comment type="cofactor">
    <cofactor evidence="5">
        <name>Ca(2+)</name>
        <dbReference type="ChEBI" id="CHEBI:29108"/>
    </cofactor>
    <text evidence="5">Binds 1 Ca(2+) ion per dimer.</text>
</comment>
<gene>
    <name evidence="7" type="ORF">GWA01_07090</name>
</gene>
<keyword evidence="6" id="KW-0732">Signal</keyword>
<dbReference type="PANTHER" id="PTHR34218:SF4">
    <property type="entry name" value="ACYL-HOMOSERINE LACTONE ACYLASE QUIP"/>
    <property type="match status" value="1"/>
</dbReference>
<dbReference type="AlphaFoldDB" id="A0A511AXK6"/>
<dbReference type="Gene3D" id="2.30.120.10">
    <property type="match status" value="1"/>
</dbReference>
<feature type="binding site" evidence="5">
    <location>
        <position position="340"/>
    </location>
    <ligand>
        <name>Ca(2+)</name>
        <dbReference type="ChEBI" id="CHEBI:29108"/>
    </ligand>
</feature>
<evidence type="ECO:0000313" key="8">
    <source>
        <dbReference type="Proteomes" id="UP000321230"/>
    </source>
</evidence>
<keyword evidence="3" id="KW-0865">Zymogen</keyword>
<dbReference type="InterPro" id="IPR029055">
    <property type="entry name" value="Ntn_hydrolases_N"/>
</dbReference>
<dbReference type="Pfam" id="PF01804">
    <property type="entry name" value="Penicil_amidase"/>
    <property type="match status" value="1"/>
</dbReference>
<feature type="binding site" evidence="5">
    <location>
        <position position="517"/>
    </location>
    <ligand>
        <name>Ca(2+)</name>
        <dbReference type="ChEBI" id="CHEBI:29108"/>
    </ligand>
</feature>
<name>A0A511AXK6_9PROT</name>
<comment type="similarity">
    <text evidence="1">Belongs to the peptidase S45 family.</text>
</comment>
<keyword evidence="5" id="KW-0479">Metal-binding</keyword>
<organism evidence="7 8">
    <name type="scientific">Gluconobacter wancherniae NBRC 103581</name>
    <dbReference type="NCBI Taxonomy" id="656744"/>
    <lineage>
        <taxon>Bacteria</taxon>
        <taxon>Pseudomonadati</taxon>
        <taxon>Pseudomonadota</taxon>
        <taxon>Alphaproteobacteria</taxon>
        <taxon>Acetobacterales</taxon>
        <taxon>Acetobacteraceae</taxon>
        <taxon>Gluconobacter</taxon>
    </lineage>
</organism>
<feature type="binding site" evidence="5">
    <location>
        <position position="337"/>
    </location>
    <ligand>
        <name>Ca(2+)</name>
        <dbReference type="ChEBI" id="CHEBI:29108"/>
    </ligand>
</feature>
<keyword evidence="5" id="KW-0106">Calcium</keyword>
<reference evidence="7 8" key="1">
    <citation type="submission" date="2019-07" db="EMBL/GenBank/DDBJ databases">
        <title>Whole genome shotgun sequence of Gluconobacter wancherniae NBRC 103581.</title>
        <authorList>
            <person name="Hosoyama A."/>
            <person name="Uohara A."/>
            <person name="Ohji S."/>
            <person name="Ichikawa N."/>
        </authorList>
    </citation>
    <scope>NUCLEOTIDE SEQUENCE [LARGE SCALE GENOMIC DNA]</scope>
    <source>
        <strain evidence="7 8">NBRC 103581</strain>
    </source>
</reference>
<dbReference type="OrthoDB" id="9760084at2"/>
<evidence type="ECO:0000256" key="6">
    <source>
        <dbReference type="SAM" id="SignalP"/>
    </source>
</evidence>
<protein>
    <submittedName>
        <fullName evidence="7">Penicillin amidase</fullName>
    </submittedName>
</protein>
<dbReference type="EMBL" id="BJUZ01000001">
    <property type="protein sequence ID" value="GEK92939.1"/>
    <property type="molecule type" value="Genomic_DNA"/>
</dbReference>
<dbReference type="PANTHER" id="PTHR34218">
    <property type="entry name" value="PEPTIDASE S45 PENICILLIN AMIDASE"/>
    <property type="match status" value="1"/>
</dbReference>
<evidence type="ECO:0000256" key="3">
    <source>
        <dbReference type="ARBA" id="ARBA00023145"/>
    </source>
</evidence>
<proteinExistence type="inferred from homology"/>
<dbReference type="InterPro" id="IPR014395">
    <property type="entry name" value="Pen/GL7ACA/AHL_acylase"/>
</dbReference>
<feature type="signal peptide" evidence="6">
    <location>
        <begin position="1"/>
        <end position="29"/>
    </location>
</feature>
<dbReference type="PIRSF" id="PIRSF001227">
    <property type="entry name" value="Pen_acylase"/>
    <property type="match status" value="1"/>
</dbReference>
<keyword evidence="2" id="KW-0378">Hydrolase</keyword>
<dbReference type="Gene3D" id="1.10.439.10">
    <property type="entry name" value="Penicillin Amidohydrolase, domain 1"/>
    <property type="match status" value="1"/>
</dbReference>
<dbReference type="CDD" id="cd03747">
    <property type="entry name" value="Ntn_PGA_like"/>
    <property type="match status" value="1"/>
</dbReference>
<dbReference type="Gene3D" id="3.60.20.10">
    <property type="entry name" value="Glutamine Phosphoribosylpyrophosphate, subunit 1, domain 1"/>
    <property type="match status" value="1"/>
</dbReference>
<feature type="active site" description="Nucleophile" evidence="4">
    <location>
        <position position="265"/>
    </location>
</feature>
<evidence type="ECO:0000256" key="5">
    <source>
        <dbReference type="PIRSR" id="PIRSR001227-2"/>
    </source>
</evidence>
<dbReference type="SUPFAM" id="SSF56235">
    <property type="entry name" value="N-terminal nucleophile aminohydrolases (Ntn hydrolases)"/>
    <property type="match status" value="1"/>
</dbReference>
<dbReference type="InterPro" id="IPR002692">
    <property type="entry name" value="S45"/>
</dbReference>
<dbReference type="GO" id="GO:0046872">
    <property type="term" value="F:metal ion binding"/>
    <property type="evidence" value="ECO:0007669"/>
    <property type="project" value="UniProtKB-KW"/>
</dbReference>
<evidence type="ECO:0000256" key="2">
    <source>
        <dbReference type="ARBA" id="ARBA00022801"/>
    </source>
</evidence>
<dbReference type="RefSeq" id="WP_146794073.1">
    <property type="nucleotide sequence ID" value="NZ_BARC01000004.1"/>
</dbReference>
<feature type="binding site" evidence="5">
    <location>
        <position position="189"/>
    </location>
    <ligand>
        <name>Ca(2+)</name>
        <dbReference type="ChEBI" id="CHEBI:29108"/>
    </ligand>
</feature>
<evidence type="ECO:0000313" key="7">
    <source>
        <dbReference type="EMBL" id="GEK92939.1"/>
    </source>
</evidence>
<dbReference type="InterPro" id="IPR043146">
    <property type="entry name" value="Penicillin_amidase_N_B-knob"/>
</dbReference>
<accession>A0A511AXK6</accession>
<dbReference type="GO" id="GO:0016811">
    <property type="term" value="F:hydrolase activity, acting on carbon-nitrogen (but not peptide) bonds, in linear amides"/>
    <property type="evidence" value="ECO:0007669"/>
    <property type="project" value="InterPro"/>
</dbReference>
<dbReference type="InterPro" id="IPR023343">
    <property type="entry name" value="Penicillin_amidase_dom1"/>
</dbReference>
<dbReference type="InterPro" id="IPR043147">
    <property type="entry name" value="Penicillin_amidase_A-knob"/>
</dbReference>
<sequence length="805" mass="88480">MDKSFHSLSLGRRALLLGGAAILSSRAVAAPARQKATRISDLPGLSAKAEILEDQWGISHVRAETAEDAFFANGYLVARDRLWQLDFGHRQALGKLAEVFGADFVPSDTANRLFLFQGNAEAEIARYSSKVQGCARSYVAGINAFIRQSRNSQEMLPEEFRIFDYEPLEWELEDLVRIRSEARGNTKLEIRRARLAARGAEQYDQFITPLDPPRPLVPLPGLDVAAVSDADLGLFGVLQARLPLGNISAATLHGDPDHRRLNEGSNAWVVAPQRTVTGRPILANDPHLGFGVPGPRHVIHMTAPGLDVIGGGSPGMPGVMQGHNADIAFARTNFYIDQEDLFILKIHPHDPSQYFHHGEWIRMEEKETLISVRGENTPRSVKLRFAAQGPVVSADSGKNRAVSVAASWLYPGANGLLANIGINLAHDWESFRAALRVHTSPTNFTYADIRGNIGWQAAGGLPLRANGHDGLMPAPGDGQYDWKGLQPLENLPSSFNPERGWFGTSNQKNLPADYPQDERRVSYEWNDAFRYERVAQVLDSNAHASLEDSVALQHDTFSTLALQVVSLLPQSAPANLQRYIQMLREWNGRIDASSSAAALYEVWWTRLERALHGVVIPSALHDLLPGPLSATVQLALLQSPVGHLGDASEQKRDAMLLDCLEAAVVELRERLGPLPAAWKWGTLHTLTLRHSLEHDKRIAAAFPVVGGASYGNGGDHYTVMARWYDPHHSIDNPYATTGGASYLMVCDVGAWDRSLFLNFPGQSGSAQSAHYQDFLKPWIAGNMQPFLFSAEAVETSAVRRIVMLP</sequence>
<dbReference type="GO" id="GO:0017000">
    <property type="term" value="P:antibiotic biosynthetic process"/>
    <property type="evidence" value="ECO:0007669"/>
    <property type="project" value="InterPro"/>
</dbReference>
<dbReference type="Gene3D" id="1.10.1400.10">
    <property type="match status" value="1"/>
</dbReference>
<dbReference type="Proteomes" id="UP000321230">
    <property type="component" value="Unassembled WGS sequence"/>
</dbReference>
<comment type="caution">
    <text evidence="7">The sequence shown here is derived from an EMBL/GenBank/DDBJ whole genome shotgun (WGS) entry which is preliminary data.</text>
</comment>
<evidence type="ECO:0000256" key="4">
    <source>
        <dbReference type="PIRSR" id="PIRSR001227-1"/>
    </source>
</evidence>
<feature type="chain" id="PRO_5022226548" evidence="6">
    <location>
        <begin position="30"/>
        <end position="805"/>
    </location>
</feature>
<evidence type="ECO:0000256" key="1">
    <source>
        <dbReference type="ARBA" id="ARBA00006586"/>
    </source>
</evidence>